<reference evidence="2" key="1">
    <citation type="submission" date="2015-10" db="EMBL/GenBank/DDBJ databases">
        <title>Genome of Paenibacillus bovis sp. nov.</title>
        <authorList>
            <person name="Wu Z."/>
            <person name="Gao C."/>
            <person name="Liu Z."/>
            <person name="Zheng H."/>
        </authorList>
    </citation>
    <scope>NUCLEOTIDE SEQUENCE [LARGE SCALE GENOMIC DNA]</scope>
    <source>
        <strain evidence="2">BD3526</strain>
    </source>
</reference>
<dbReference type="Pfam" id="PF14907">
    <property type="entry name" value="NTP_transf_5"/>
    <property type="match status" value="1"/>
</dbReference>
<evidence type="ECO:0008006" key="3">
    <source>
        <dbReference type="Google" id="ProtNLM"/>
    </source>
</evidence>
<dbReference type="STRING" id="1616788.AR543_07435"/>
<dbReference type="KEGG" id="pbv:AR543_07435"/>
<dbReference type="AlphaFoldDB" id="A0A172ZDX1"/>
<sequence length="397" mass="46652">MNKEWGLDLRNFPVELKLMLGSMKSKPADLLLAGGESALDWQEFSSLSMHHRVYPTIHAHLSAYSDLLPAETMQWLNHRYHHNTFTMLQLSGQMQKVSQAFNKQDIPALQLKGPVLAQLLYGDLSRRTSKDLDVLVPMDRIEAAEQTLLELGYTKTQEVDRTLDKWKWRYNHESYTHERTGVEIELHWRLNGDAGAEQSFDDLWTRKQTMQFGGTSVHMLGKEDLLIYLAVHGARHAWFRLRWLADIDRLVRMDIDWELLTRLARQYKSSHIIGQAFLLSAALLETPVTPQMEVLMNQPRARDLARRVIVFIREKVSLCPEPETERLAQKYRSYQYALRTNGQKALFWWRKMTPDAWDMQTLPLPKPLHFMYYPLHPFLLLYRRNQRRSALQREVGQ</sequence>
<protein>
    <recommendedName>
        <fullName evidence="3">Renal dipeptidase</fullName>
    </recommendedName>
</protein>
<dbReference type="EMBL" id="CP013023">
    <property type="protein sequence ID" value="ANF95854.1"/>
    <property type="molecule type" value="Genomic_DNA"/>
</dbReference>
<dbReference type="InterPro" id="IPR043519">
    <property type="entry name" value="NT_sf"/>
</dbReference>
<name>A0A172ZDX1_9BACL</name>
<proteinExistence type="predicted"/>
<organism evidence="1 2">
    <name type="scientific">Paenibacillus bovis</name>
    <dbReference type="NCBI Taxonomy" id="1616788"/>
    <lineage>
        <taxon>Bacteria</taxon>
        <taxon>Bacillati</taxon>
        <taxon>Bacillota</taxon>
        <taxon>Bacilli</taxon>
        <taxon>Bacillales</taxon>
        <taxon>Paenibacillaceae</taxon>
        <taxon>Paenibacillus</taxon>
    </lineage>
</organism>
<dbReference type="Gene3D" id="3.30.460.40">
    <property type="match status" value="1"/>
</dbReference>
<reference evidence="1 2" key="2">
    <citation type="journal article" date="2016" name="Int. J. Syst. Evol. Microbiol.">
        <title>Paenibacillus bovis sp. nov., isolated from raw yak (Bos grunniens) milk.</title>
        <authorList>
            <person name="Gao C."/>
            <person name="Han J."/>
            <person name="Liu Z."/>
            <person name="Xu X."/>
            <person name="Hang F."/>
            <person name="Wu Z."/>
        </authorList>
    </citation>
    <scope>NUCLEOTIDE SEQUENCE [LARGE SCALE GENOMIC DNA]</scope>
    <source>
        <strain evidence="1 2">BD3526</strain>
    </source>
</reference>
<dbReference type="SUPFAM" id="SSF81301">
    <property type="entry name" value="Nucleotidyltransferase"/>
    <property type="match status" value="1"/>
</dbReference>
<dbReference type="Proteomes" id="UP000078148">
    <property type="component" value="Chromosome"/>
</dbReference>
<dbReference type="OrthoDB" id="9773927at2"/>
<dbReference type="RefSeq" id="WP_060533183.1">
    <property type="nucleotide sequence ID" value="NZ_CP013023.1"/>
</dbReference>
<accession>A0A172ZDX1</accession>
<evidence type="ECO:0000313" key="2">
    <source>
        <dbReference type="Proteomes" id="UP000078148"/>
    </source>
</evidence>
<evidence type="ECO:0000313" key="1">
    <source>
        <dbReference type="EMBL" id="ANF95854.1"/>
    </source>
</evidence>
<dbReference type="InterPro" id="IPR039498">
    <property type="entry name" value="NTP_transf_5"/>
</dbReference>
<gene>
    <name evidence="1" type="ORF">AR543_07435</name>
</gene>
<keyword evidence="2" id="KW-1185">Reference proteome</keyword>